<dbReference type="Pfam" id="PF14493">
    <property type="entry name" value="HTH_40"/>
    <property type="match status" value="1"/>
</dbReference>
<evidence type="ECO:0000259" key="2">
    <source>
        <dbReference type="Pfam" id="PF14493"/>
    </source>
</evidence>
<name>W7Y2S0_9BACT</name>
<reference evidence="3 4" key="1">
    <citation type="journal article" date="2014" name="Genome Announc.">
        <title>Draft Genome Sequence of Cytophaga fermentans JCM 21142T, a Facultative Anaerobe Isolated from Marine Mud.</title>
        <authorList>
            <person name="Starns D."/>
            <person name="Oshima K."/>
            <person name="Suda W."/>
            <person name="Iino T."/>
            <person name="Yuki M."/>
            <person name="Inoue J."/>
            <person name="Kitamura K."/>
            <person name="Iida T."/>
            <person name="Darby A."/>
            <person name="Hattori M."/>
            <person name="Ohkuma M."/>
        </authorList>
    </citation>
    <scope>NUCLEOTIDE SEQUENCE [LARGE SCALE GENOMIC DNA]</scope>
    <source>
        <strain evidence="3 4">JCM 21142</strain>
    </source>
</reference>
<dbReference type="EMBL" id="BAMD01000003">
    <property type="protein sequence ID" value="GAF01873.1"/>
    <property type="molecule type" value="Genomic_DNA"/>
</dbReference>
<evidence type="ECO:0000256" key="1">
    <source>
        <dbReference type="SAM" id="MobiDB-lite"/>
    </source>
</evidence>
<feature type="domain" description="Helicase Helix-turn-helix" evidence="2">
    <location>
        <begin position="208"/>
        <end position="294"/>
    </location>
</feature>
<evidence type="ECO:0000313" key="4">
    <source>
        <dbReference type="Proteomes" id="UP000019402"/>
    </source>
</evidence>
<feature type="region of interest" description="Disordered" evidence="1">
    <location>
        <begin position="185"/>
        <end position="208"/>
    </location>
</feature>
<comment type="caution">
    <text evidence="3">The sequence shown here is derived from an EMBL/GenBank/DDBJ whole genome shotgun (WGS) entry which is preliminary data.</text>
</comment>
<gene>
    <name evidence="3" type="ORF">JCM21142_493</name>
</gene>
<organism evidence="3 4">
    <name type="scientific">Saccharicrinis fermentans DSM 9555 = JCM 21142</name>
    <dbReference type="NCBI Taxonomy" id="869213"/>
    <lineage>
        <taxon>Bacteria</taxon>
        <taxon>Pseudomonadati</taxon>
        <taxon>Bacteroidota</taxon>
        <taxon>Bacteroidia</taxon>
        <taxon>Marinilabiliales</taxon>
        <taxon>Marinilabiliaceae</taxon>
        <taxon>Saccharicrinis</taxon>
    </lineage>
</organism>
<accession>W7Y2S0</accession>
<dbReference type="Proteomes" id="UP000019402">
    <property type="component" value="Unassembled WGS sequence"/>
</dbReference>
<dbReference type="eggNOG" id="COG0507">
    <property type="taxonomic scope" value="Bacteria"/>
</dbReference>
<dbReference type="InterPro" id="IPR029491">
    <property type="entry name" value="Helicase_HTH"/>
</dbReference>
<proteinExistence type="predicted"/>
<keyword evidence="4" id="KW-1185">Reference proteome</keyword>
<sequence>METFASLKKDEKDLQPLLKKESRSYFNHFVAQAFDFSGLMQDLSFHISSYTKDAKRSIKQQHQSKALEWMKETEPLRKVADSFRVEVNRIINTDHVNYLPHLLERVNKAAGYFEPLIKSIHDHIRTLCNEIKGVKGAKTYHSELIDLSNLYYGQLQMIYKAQTLIKTAIDGTEFDRNTIKKPDFTESRENITPKKKLPKEKKEKKEDTKQISYQLYKDGQSIKEIAKKRSLTESTIEGHLAHFVQLGELNVLDFIGQGKLAMIEKTIHKLDTFALTPLKKELGKEFSYGELRLAVAYMISQKV</sequence>
<dbReference type="AlphaFoldDB" id="W7Y2S0"/>
<dbReference type="RefSeq" id="WP_052522057.1">
    <property type="nucleotide sequence ID" value="NZ_BAMD01000003.1"/>
</dbReference>
<evidence type="ECO:0000313" key="3">
    <source>
        <dbReference type="EMBL" id="GAF01873.1"/>
    </source>
</evidence>
<protein>
    <recommendedName>
        <fullName evidence="2">Helicase Helix-turn-helix domain-containing protein</fullName>
    </recommendedName>
</protein>